<comment type="caution">
    <text evidence="6">The sequence shown here is derived from an EMBL/GenBank/DDBJ whole genome shotgun (WGS) entry which is preliminary data.</text>
</comment>
<sequence length="556" mass="62661">MDMGTKGICILVVNDDVTCRNIVSQMLQSCTFEVMSPDDKKIELNGQSIFAAYIINSLSINEIKNLWGIASLNAKKDARKVDHQIQENGSAQIDSTSHNTNEVTTTEEDFTPSNGNQPQKIHQKRKRKKNIQREKKPRIIWTDDLHKKFLEAMEIIFPEKPVPKKIVEVMDTSGLKRAHVASHLQKYRILLKRAEENPSASNHKRSLRKHIGETGFPSWRSSTYFNSLKGNSNVKLEPDGGGMTPFQQDPFGNKSMAAPRNYPFSTRLPISLANLRSPNILAEANNQGKLQKLPDNKDFASLSEQAILSHYNEKKGLSFANSSQGNDHWMERLYGCHQTKNLPISTPPGSLKSDKTFLGLRFTNDGKSLAFGNREIRRENNKFQDPLPIAALLPSQYGPYYQNQISGDNCHWFSSDPISQLVSSLEKTAIHSPSVTVIQQQQQPGNDYSVQYSSTTPMNDNILDDHQPQIPSADEKINVHSSQQENDASVVQQTSTTIQQIPHQESTVVPTVLDELNSCWADGNFFSALMNETANLSSEFHWDDEDFEDSFFDQLH</sequence>
<accession>A0ABD3B120</accession>
<evidence type="ECO:0000313" key="7">
    <source>
        <dbReference type="Proteomes" id="UP001630127"/>
    </source>
</evidence>
<comment type="subcellular location">
    <subcellularLocation>
        <location evidence="1">Nucleus</location>
    </subcellularLocation>
</comment>
<evidence type="ECO:0000256" key="4">
    <source>
        <dbReference type="ARBA" id="ARBA00023242"/>
    </source>
</evidence>
<feature type="compositionally biased region" description="Basic residues" evidence="5">
    <location>
        <begin position="121"/>
        <end position="135"/>
    </location>
</feature>
<feature type="region of interest" description="Disordered" evidence="5">
    <location>
        <begin position="86"/>
        <end position="135"/>
    </location>
</feature>
<gene>
    <name evidence="6" type="ORF">ACH5RR_000250</name>
</gene>
<keyword evidence="7" id="KW-1185">Reference proteome</keyword>
<proteinExistence type="predicted"/>
<dbReference type="InterPro" id="IPR009057">
    <property type="entry name" value="Homeodomain-like_sf"/>
</dbReference>
<dbReference type="EMBL" id="JBJUIK010000001">
    <property type="protein sequence ID" value="KAL3536884.1"/>
    <property type="molecule type" value="Genomic_DNA"/>
</dbReference>
<dbReference type="GO" id="GO:0005634">
    <property type="term" value="C:nucleus"/>
    <property type="evidence" value="ECO:0007669"/>
    <property type="project" value="UniProtKB-SubCell"/>
</dbReference>
<dbReference type="SUPFAM" id="SSF46689">
    <property type="entry name" value="Homeodomain-like"/>
    <property type="match status" value="1"/>
</dbReference>
<dbReference type="InterPro" id="IPR044841">
    <property type="entry name" value="LUX/BOA-like"/>
</dbReference>
<organism evidence="6 7">
    <name type="scientific">Cinchona calisaya</name>
    <dbReference type="NCBI Taxonomy" id="153742"/>
    <lineage>
        <taxon>Eukaryota</taxon>
        <taxon>Viridiplantae</taxon>
        <taxon>Streptophyta</taxon>
        <taxon>Embryophyta</taxon>
        <taxon>Tracheophyta</taxon>
        <taxon>Spermatophyta</taxon>
        <taxon>Magnoliopsida</taxon>
        <taxon>eudicotyledons</taxon>
        <taxon>Gunneridae</taxon>
        <taxon>Pentapetalae</taxon>
        <taxon>asterids</taxon>
        <taxon>lamiids</taxon>
        <taxon>Gentianales</taxon>
        <taxon>Rubiaceae</taxon>
        <taxon>Cinchonoideae</taxon>
        <taxon>Cinchoneae</taxon>
        <taxon>Cinchona</taxon>
    </lineage>
</organism>
<keyword evidence="3" id="KW-0804">Transcription</keyword>
<evidence type="ECO:0000256" key="2">
    <source>
        <dbReference type="ARBA" id="ARBA00023015"/>
    </source>
</evidence>
<dbReference type="PANTHER" id="PTHR31442">
    <property type="entry name" value="HOMEODOMAIN-LIKE SUPERFAMILY PROTEIN-RELATED"/>
    <property type="match status" value="1"/>
</dbReference>
<dbReference type="InterPro" id="IPR006447">
    <property type="entry name" value="Myb_dom_plants"/>
</dbReference>
<name>A0ABD3B120_9GENT</name>
<dbReference type="Gene3D" id="1.10.10.60">
    <property type="entry name" value="Homeodomain-like"/>
    <property type="match status" value="1"/>
</dbReference>
<dbReference type="FunFam" id="1.10.10.60:FF:000007">
    <property type="entry name" value="Two-component response regulator"/>
    <property type="match status" value="1"/>
</dbReference>
<dbReference type="NCBIfam" id="TIGR01557">
    <property type="entry name" value="myb_SHAQKYF"/>
    <property type="match status" value="1"/>
</dbReference>
<dbReference type="PANTHER" id="PTHR31442:SF40">
    <property type="entry name" value="HOMEODOMAIN-LIKE SUPERFAMILY PROTEIN"/>
    <property type="match status" value="1"/>
</dbReference>
<evidence type="ECO:0000313" key="6">
    <source>
        <dbReference type="EMBL" id="KAL3536884.1"/>
    </source>
</evidence>
<feature type="compositionally biased region" description="Polar residues" evidence="5">
    <location>
        <begin position="86"/>
        <end position="104"/>
    </location>
</feature>
<keyword evidence="2" id="KW-0805">Transcription regulation</keyword>
<protein>
    <recommendedName>
        <fullName evidence="8">HTH myb-type domain-containing protein</fullName>
    </recommendedName>
</protein>
<feature type="compositionally biased region" description="Polar residues" evidence="5">
    <location>
        <begin position="111"/>
        <end position="120"/>
    </location>
</feature>
<dbReference type="Proteomes" id="UP001630127">
    <property type="component" value="Unassembled WGS sequence"/>
</dbReference>
<evidence type="ECO:0000256" key="5">
    <source>
        <dbReference type="SAM" id="MobiDB-lite"/>
    </source>
</evidence>
<evidence type="ECO:0008006" key="8">
    <source>
        <dbReference type="Google" id="ProtNLM"/>
    </source>
</evidence>
<dbReference type="AlphaFoldDB" id="A0ABD3B120"/>
<evidence type="ECO:0000256" key="3">
    <source>
        <dbReference type="ARBA" id="ARBA00023163"/>
    </source>
</evidence>
<reference evidence="6 7" key="1">
    <citation type="submission" date="2024-11" db="EMBL/GenBank/DDBJ databases">
        <title>A near-complete genome assembly of Cinchona calisaya.</title>
        <authorList>
            <person name="Lian D.C."/>
            <person name="Zhao X.W."/>
            <person name="Wei L."/>
        </authorList>
    </citation>
    <scope>NUCLEOTIDE SEQUENCE [LARGE SCALE GENOMIC DNA]</scope>
    <source>
        <tissue evidence="6">Nenye</tissue>
    </source>
</reference>
<evidence type="ECO:0000256" key="1">
    <source>
        <dbReference type="ARBA" id="ARBA00004123"/>
    </source>
</evidence>
<keyword evidence="4" id="KW-0539">Nucleus</keyword>